<evidence type="ECO:0000313" key="3">
    <source>
        <dbReference type="EMBL" id="TYC84667.1"/>
    </source>
</evidence>
<organism evidence="2 4">
    <name type="scientific">Acetobacterium wieringae</name>
    <dbReference type="NCBI Taxonomy" id="52694"/>
    <lineage>
        <taxon>Bacteria</taxon>
        <taxon>Bacillati</taxon>
        <taxon>Bacillota</taxon>
        <taxon>Clostridia</taxon>
        <taxon>Eubacteriales</taxon>
        <taxon>Eubacteriaceae</taxon>
        <taxon>Acetobacterium</taxon>
    </lineage>
</organism>
<proteinExistence type="predicted"/>
<accession>A0A1F2PGN2</accession>
<feature type="compositionally biased region" description="Basic and acidic residues" evidence="1">
    <location>
        <begin position="64"/>
        <end position="77"/>
    </location>
</feature>
<reference evidence="2 4" key="1">
    <citation type="submission" date="2015-09" db="EMBL/GenBank/DDBJ databases">
        <title>Genome sequence of Acetobacterium wieringae DSM 1911.</title>
        <authorList>
            <person name="Poehlein A."/>
            <person name="Bengelsdorf F.R."/>
            <person name="Schiel-Bengelsdorf B."/>
            <person name="Duerre P."/>
            <person name="Daniel R."/>
        </authorList>
    </citation>
    <scope>NUCLEOTIDE SEQUENCE [LARGE SCALE GENOMIC DNA]</scope>
    <source>
        <strain evidence="2 4">DSM 1911</strain>
    </source>
</reference>
<dbReference type="Proteomes" id="UP000322619">
    <property type="component" value="Unassembled WGS sequence"/>
</dbReference>
<comment type="caution">
    <text evidence="2">The sequence shown here is derived from an EMBL/GenBank/DDBJ whole genome shotgun (WGS) entry which is preliminary data.</text>
</comment>
<evidence type="ECO:0000313" key="5">
    <source>
        <dbReference type="Proteomes" id="UP000322619"/>
    </source>
</evidence>
<feature type="compositionally biased region" description="Polar residues" evidence="1">
    <location>
        <begin position="78"/>
        <end position="87"/>
    </location>
</feature>
<dbReference type="EMBL" id="VSLA01000024">
    <property type="protein sequence ID" value="TYC84667.1"/>
    <property type="molecule type" value="Genomic_DNA"/>
</dbReference>
<reference evidence="3 5" key="2">
    <citation type="submission" date="2019-08" db="EMBL/GenBank/DDBJ databases">
        <title>Isolation and enrichment of carboxydotrophic bacteria from anaerobic sludge for the production of bio-based chemicals from syngas.</title>
        <authorList>
            <person name="Antares A.L."/>
            <person name="Moreira J."/>
            <person name="Diender M."/>
            <person name="Parshina S.N."/>
            <person name="Stams A.J.M."/>
            <person name="Alves M."/>
            <person name="Alves J.I."/>
            <person name="Sousa D.Z."/>
        </authorList>
    </citation>
    <scope>NUCLEOTIDE SEQUENCE [LARGE SCALE GENOMIC DNA]</scope>
    <source>
        <strain evidence="3 5">JM</strain>
    </source>
</reference>
<evidence type="ECO:0000313" key="2">
    <source>
        <dbReference type="EMBL" id="OFV70473.1"/>
    </source>
</evidence>
<dbReference type="RefSeq" id="WP_070371257.1">
    <property type="nucleotide sequence ID" value="NZ_JAYFRG010000051.1"/>
</dbReference>
<dbReference type="AlphaFoldDB" id="A0A1F2PGN2"/>
<dbReference type="EMBL" id="LKEU01000030">
    <property type="protein sequence ID" value="OFV70473.1"/>
    <property type="molecule type" value="Genomic_DNA"/>
</dbReference>
<feature type="region of interest" description="Disordered" evidence="1">
    <location>
        <begin position="64"/>
        <end position="87"/>
    </location>
</feature>
<name>A0A1F2PGN2_9FIRM</name>
<dbReference type="Proteomes" id="UP000176244">
    <property type="component" value="Unassembled WGS sequence"/>
</dbReference>
<evidence type="ECO:0000313" key="4">
    <source>
        <dbReference type="Proteomes" id="UP000176244"/>
    </source>
</evidence>
<protein>
    <submittedName>
        <fullName evidence="2">Uncharacterized protein</fullName>
    </submittedName>
</protein>
<gene>
    <name evidence="2" type="ORF">ACWI_19520</name>
    <name evidence="3" type="ORF">FXB42_10000</name>
</gene>
<sequence length="87" mass="9949">MKWIQDIKASTRPWLTFLSGFVTITPDEPDETAIINDYFVTYLQNIAADQIKLVSCETEQLKHETNEVPSQHPEKSLRTLSSIKQIG</sequence>
<evidence type="ECO:0000256" key="1">
    <source>
        <dbReference type="SAM" id="MobiDB-lite"/>
    </source>
</evidence>
<dbReference type="OrthoDB" id="1779724at2"/>